<sequence>MCITRTCLGTISTFLSLVTALEGPEDANYFILNPPITTRQSSTATEFEINAHATIGTLNIVYPEVCSSGYQSQPCDIQAVFSLAEWHILGMAITAIFLVWYARKLLDCTETGVYRATYRAGRSEAVSKATESPPAPIGESSPQGDNTSLPRGRQPATAVSSEVTTRHRFPPCWAVDPPIPLVKELESQLNNSATTDSHGKELWYIKGQ</sequence>
<feature type="region of interest" description="Disordered" evidence="1">
    <location>
        <begin position="124"/>
        <end position="163"/>
    </location>
</feature>
<reference evidence="3 4" key="1">
    <citation type="submission" date="2014-11" db="EMBL/GenBank/DDBJ databases">
        <authorList>
            <person name="Wibberg Daniel"/>
        </authorList>
    </citation>
    <scope>NUCLEOTIDE SEQUENCE [LARGE SCALE GENOMIC DNA]</scope>
    <source>
        <strain evidence="3">Rhizoctonia solani AG1-IB 7/3/14</strain>
    </source>
</reference>
<proteinExistence type="predicted"/>
<evidence type="ECO:0000313" key="4">
    <source>
        <dbReference type="Proteomes" id="UP000059188"/>
    </source>
</evidence>
<feature type="signal peptide" evidence="2">
    <location>
        <begin position="1"/>
        <end position="20"/>
    </location>
</feature>
<accession>A0A0B7FHI8</accession>
<feature type="chain" id="PRO_5002130428" evidence="2">
    <location>
        <begin position="21"/>
        <end position="208"/>
    </location>
</feature>
<gene>
    <name evidence="3" type="ORF">RSOLAG1IB_01685</name>
</gene>
<evidence type="ECO:0000313" key="3">
    <source>
        <dbReference type="EMBL" id="CEL55673.1"/>
    </source>
</evidence>
<evidence type="ECO:0000256" key="1">
    <source>
        <dbReference type="SAM" id="MobiDB-lite"/>
    </source>
</evidence>
<name>A0A0B7FHI8_THACB</name>
<evidence type="ECO:0000256" key="2">
    <source>
        <dbReference type="SAM" id="SignalP"/>
    </source>
</evidence>
<keyword evidence="4" id="KW-1185">Reference proteome</keyword>
<protein>
    <submittedName>
        <fullName evidence="3">Uncharacterized protein</fullName>
    </submittedName>
</protein>
<feature type="compositionally biased region" description="Polar residues" evidence="1">
    <location>
        <begin position="140"/>
        <end position="149"/>
    </location>
</feature>
<dbReference type="Proteomes" id="UP000059188">
    <property type="component" value="Unassembled WGS sequence"/>
</dbReference>
<dbReference type="EMBL" id="LN679101">
    <property type="protein sequence ID" value="CEL55673.1"/>
    <property type="molecule type" value="Genomic_DNA"/>
</dbReference>
<keyword evidence="2" id="KW-0732">Signal</keyword>
<dbReference type="AlphaFoldDB" id="A0A0B7FHI8"/>
<organism evidence="3 4">
    <name type="scientific">Thanatephorus cucumeris (strain AG1-IB / isolate 7/3/14)</name>
    <name type="common">Lettuce bottom rot fungus</name>
    <name type="synonym">Rhizoctonia solani</name>
    <dbReference type="NCBI Taxonomy" id="1108050"/>
    <lineage>
        <taxon>Eukaryota</taxon>
        <taxon>Fungi</taxon>
        <taxon>Dikarya</taxon>
        <taxon>Basidiomycota</taxon>
        <taxon>Agaricomycotina</taxon>
        <taxon>Agaricomycetes</taxon>
        <taxon>Cantharellales</taxon>
        <taxon>Ceratobasidiaceae</taxon>
        <taxon>Rhizoctonia</taxon>
        <taxon>Rhizoctonia solani AG-1</taxon>
    </lineage>
</organism>